<name>A0A2W1KCK0_ACIFR</name>
<dbReference type="AlphaFoldDB" id="A0A2W1KCK0"/>
<gene>
    <name evidence="1" type="ORF">DN052_13530</name>
</gene>
<dbReference type="Proteomes" id="UP000248886">
    <property type="component" value="Unassembled WGS sequence"/>
</dbReference>
<protein>
    <submittedName>
        <fullName evidence="1">Uncharacterized protein</fullName>
    </submittedName>
</protein>
<organism evidence="1 2">
    <name type="scientific">Acidithiobacillus ferrooxidans</name>
    <name type="common">Thiobacillus ferrooxidans</name>
    <dbReference type="NCBI Taxonomy" id="920"/>
    <lineage>
        <taxon>Bacteria</taxon>
        <taxon>Pseudomonadati</taxon>
        <taxon>Pseudomonadota</taxon>
        <taxon>Acidithiobacillia</taxon>
        <taxon>Acidithiobacillales</taxon>
        <taxon>Acidithiobacillaceae</taxon>
        <taxon>Acidithiobacillus</taxon>
    </lineage>
</organism>
<evidence type="ECO:0000313" key="1">
    <source>
        <dbReference type="EMBL" id="PZD80245.1"/>
    </source>
</evidence>
<comment type="caution">
    <text evidence="1">The sequence shown here is derived from an EMBL/GenBank/DDBJ whole genome shotgun (WGS) entry which is preliminary data.</text>
</comment>
<sequence>MSLAEELLEWAEEELERGDTAHRERVALILAQLRELPDPESLPVGSTQRFLAQRRVDKLAERAEELGFETPGRALKKEIGKQIAGHALGIEL</sequence>
<dbReference type="RefSeq" id="WP_054609037.1">
    <property type="nucleotide sequence ID" value="NZ_AP025160.1"/>
</dbReference>
<accession>A0A2W1KCK0</accession>
<proteinExistence type="predicted"/>
<reference evidence="1 2" key="1">
    <citation type="submission" date="2018-06" db="EMBL/GenBank/DDBJ databases">
        <title>Draft sequence of Acidithiobacillus ferrooxidans CCM 4253.</title>
        <authorList>
            <person name="Moya-Beltran A."/>
            <person name="Castro M."/>
            <person name="Covarrubias P.C."/>
            <person name="Issotta F."/>
            <person name="Janiczek O."/>
            <person name="Mandl M."/>
            <person name="Kucera J."/>
            <person name="Quatrini R."/>
        </authorList>
    </citation>
    <scope>NUCLEOTIDE SEQUENCE [LARGE SCALE GENOMIC DNA]</scope>
    <source>
        <strain evidence="1 2">CCM 4253</strain>
    </source>
</reference>
<dbReference type="EMBL" id="QKQP01000007">
    <property type="protein sequence ID" value="PZD80245.1"/>
    <property type="molecule type" value="Genomic_DNA"/>
</dbReference>
<evidence type="ECO:0000313" key="2">
    <source>
        <dbReference type="Proteomes" id="UP000248886"/>
    </source>
</evidence>